<evidence type="ECO:0000256" key="1">
    <source>
        <dbReference type="ARBA" id="ARBA00004167"/>
    </source>
</evidence>
<name>A0A835H6L3_9MAGN</name>
<keyword evidence="4" id="KW-0472">Membrane</keyword>
<proteinExistence type="inferred from homology"/>
<evidence type="ECO:0000313" key="6">
    <source>
        <dbReference type="EMBL" id="KAF9593819.1"/>
    </source>
</evidence>
<keyword evidence="7" id="KW-1185">Reference proteome</keyword>
<dbReference type="Pfam" id="PF05633">
    <property type="entry name" value="ROH1-like"/>
    <property type="match status" value="1"/>
</dbReference>
<evidence type="ECO:0000256" key="4">
    <source>
        <dbReference type="ARBA" id="ARBA00023136"/>
    </source>
</evidence>
<dbReference type="Proteomes" id="UP000631114">
    <property type="component" value="Unassembled WGS sequence"/>
</dbReference>
<comment type="subcellular location">
    <subcellularLocation>
        <location evidence="1">Membrane</location>
        <topology evidence="1">Single-pass membrane protein</topology>
    </subcellularLocation>
</comment>
<reference evidence="6 7" key="1">
    <citation type="submission" date="2020-10" db="EMBL/GenBank/DDBJ databases">
        <title>The Coptis chinensis genome and diversification of protoberbering-type alkaloids.</title>
        <authorList>
            <person name="Wang B."/>
            <person name="Shu S."/>
            <person name="Song C."/>
            <person name="Liu Y."/>
        </authorList>
    </citation>
    <scope>NUCLEOTIDE SEQUENCE [LARGE SCALE GENOMIC DNA]</scope>
    <source>
        <strain evidence="6">HL-2020</strain>
        <tissue evidence="6">Leaf</tissue>
    </source>
</reference>
<evidence type="ECO:0000256" key="5">
    <source>
        <dbReference type="ARBA" id="ARBA00035114"/>
    </source>
</evidence>
<dbReference type="InterPro" id="IPR008511">
    <property type="entry name" value="ROH1-like"/>
</dbReference>
<keyword evidence="2" id="KW-0812">Transmembrane</keyword>
<evidence type="ECO:0000256" key="3">
    <source>
        <dbReference type="ARBA" id="ARBA00022989"/>
    </source>
</evidence>
<evidence type="ECO:0000313" key="7">
    <source>
        <dbReference type="Proteomes" id="UP000631114"/>
    </source>
</evidence>
<evidence type="ECO:0000256" key="2">
    <source>
        <dbReference type="ARBA" id="ARBA00022692"/>
    </source>
</evidence>
<gene>
    <name evidence="6" type="ORF">IFM89_025528</name>
</gene>
<dbReference type="PANTHER" id="PTHR31509">
    <property type="entry name" value="BPS1-LIKE PROTEIN"/>
    <property type="match status" value="1"/>
</dbReference>
<protein>
    <submittedName>
        <fullName evidence="6">Uncharacterized protein</fullName>
    </submittedName>
</protein>
<sequence length="123" mass="13809">MDRLIAEYFEKSVKALDVCNIIRDGVELIRQWQRYLEIVLTALDSSHKTLGEGQFRRAKKALTDLTIAMLDEKDSGGVLALTSLTSILLEQFKGIEGVGVLQQMQNTINPETKHSHIINIIEA</sequence>
<accession>A0A835H6L3</accession>
<dbReference type="OrthoDB" id="1878996at2759"/>
<dbReference type="AlphaFoldDB" id="A0A835H6L3"/>
<organism evidence="6 7">
    <name type="scientific">Coptis chinensis</name>
    <dbReference type="NCBI Taxonomy" id="261450"/>
    <lineage>
        <taxon>Eukaryota</taxon>
        <taxon>Viridiplantae</taxon>
        <taxon>Streptophyta</taxon>
        <taxon>Embryophyta</taxon>
        <taxon>Tracheophyta</taxon>
        <taxon>Spermatophyta</taxon>
        <taxon>Magnoliopsida</taxon>
        <taxon>Ranunculales</taxon>
        <taxon>Ranunculaceae</taxon>
        <taxon>Coptidoideae</taxon>
        <taxon>Coptis</taxon>
    </lineage>
</organism>
<comment type="similarity">
    <text evidence="5">Belongs to the ROH1 family.</text>
</comment>
<dbReference type="GO" id="GO:0016020">
    <property type="term" value="C:membrane"/>
    <property type="evidence" value="ECO:0007669"/>
    <property type="project" value="UniProtKB-SubCell"/>
</dbReference>
<keyword evidence="3" id="KW-1133">Transmembrane helix</keyword>
<comment type="caution">
    <text evidence="6">The sequence shown here is derived from an EMBL/GenBank/DDBJ whole genome shotgun (WGS) entry which is preliminary data.</text>
</comment>
<dbReference type="EMBL" id="JADFTS010000008">
    <property type="protein sequence ID" value="KAF9593819.1"/>
    <property type="molecule type" value="Genomic_DNA"/>
</dbReference>